<dbReference type="EMBL" id="CAJPWZ010000099">
    <property type="protein sequence ID" value="CAG2185785.1"/>
    <property type="molecule type" value="Genomic_DNA"/>
</dbReference>
<protein>
    <recommendedName>
        <fullName evidence="1">C-type lectin domain-containing protein</fullName>
    </recommendedName>
</protein>
<dbReference type="InterPro" id="IPR003609">
    <property type="entry name" value="Pan_app"/>
</dbReference>
<dbReference type="SUPFAM" id="SSF56436">
    <property type="entry name" value="C-type lectin-like"/>
    <property type="match status" value="1"/>
</dbReference>
<proteinExistence type="predicted"/>
<organism evidence="2 3">
    <name type="scientific">Mytilus edulis</name>
    <name type="common">Blue mussel</name>
    <dbReference type="NCBI Taxonomy" id="6550"/>
    <lineage>
        <taxon>Eukaryota</taxon>
        <taxon>Metazoa</taxon>
        <taxon>Spiralia</taxon>
        <taxon>Lophotrochozoa</taxon>
        <taxon>Mollusca</taxon>
        <taxon>Bivalvia</taxon>
        <taxon>Autobranchia</taxon>
        <taxon>Pteriomorphia</taxon>
        <taxon>Mytilida</taxon>
        <taxon>Mytiloidea</taxon>
        <taxon>Mytilidae</taxon>
        <taxon>Mytilinae</taxon>
        <taxon>Mytilus</taxon>
    </lineage>
</organism>
<dbReference type="PROSITE" id="PS50041">
    <property type="entry name" value="C_TYPE_LECTIN_2"/>
    <property type="match status" value="1"/>
</dbReference>
<dbReference type="AlphaFoldDB" id="A0A8S3PW43"/>
<keyword evidence="3" id="KW-1185">Reference proteome</keyword>
<evidence type="ECO:0000313" key="3">
    <source>
        <dbReference type="Proteomes" id="UP000683360"/>
    </source>
</evidence>
<dbReference type="OrthoDB" id="6057787at2759"/>
<dbReference type="Gene3D" id="3.10.100.10">
    <property type="entry name" value="Mannose-Binding Protein A, subunit A"/>
    <property type="match status" value="1"/>
</dbReference>
<feature type="domain" description="C-type lectin" evidence="1">
    <location>
        <begin position="104"/>
        <end position="203"/>
    </location>
</feature>
<sequence>MEIRFAQHNNIFDERYEITGSLENNHTTSLIECNMKCSFNKECLTFYYNSLIQQCILHRDSYTLPSRMGTGWKLYYTNDEYNDERSGRCPSTDGFMYYKRLDLCFNLNSPMTINFPVIKSFCSQMSAELIRIDSSDKQQFIEFITANETIERICIQGTDILFPPTWTFDDGSLMTYFNWNEEYAQPDGGQGNIEMYTGYKWHDVSDIILHPCLPICERI</sequence>
<dbReference type="Pfam" id="PF00059">
    <property type="entry name" value="Lectin_C"/>
    <property type="match status" value="1"/>
</dbReference>
<accession>A0A8S3PW43</accession>
<evidence type="ECO:0000313" key="2">
    <source>
        <dbReference type="EMBL" id="CAG2185785.1"/>
    </source>
</evidence>
<evidence type="ECO:0000259" key="1">
    <source>
        <dbReference type="PROSITE" id="PS50041"/>
    </source>
</evidence>
<reference evidence="2" key="1">
    <citation type="submission" date="2021-03" db="EMBL/GenBank/DDBJ databases">
        <authorList>
            <person name="Bekaert M."/>
        </authorList>
    </citation>
    <scope>NUCLEOTIDE SEQUENCE</scope>
</reference>
<dbReference type="Proteomes" id="UP000683360">
    <property type="component" value="Unassembled WGS sequence"/>
</dbReference>
<name>A0A8S3PW43_MYTED</name>
<dbReference type="SMART" id="SM00034">
    <property type="entry name" value="CLECT"/>
    <property type="match status" value="1"/>
</dbReference>
<dbReference type="CDD" id="cd00037">
    <property type="entry name" value="CLECT"/>
    <property type="match status" value="1"/>
</dbReference>
<gene>
    <name evidence="2" type="ORF">MEDL_1354</name>
</gene>
<comment type="caution">
    <text evidence="2">The sequence shown here is derived from an EMBL/GenBank/DDBJ whole genome shotgun (WGS) entry which is preliminary data.</text>
</comment>
<dbReference type="Pfam" id="PF00024">
    <property type="entry name" value="PAN_1"/>
    <property type="match status" value="1"/>
</dbReference>
<dbReference type="InterPro" id="IPR016187">
    <property type="entry name" value="CTDL_fold"/>
</dbReference>
<dbReference type="InterPro" id="IPR001304">
    <property type="entry name" value="C-type_lectin-like"/>
</dbReference>
<dbReference type="InterPro" id="IPR016186">
    <property type="entry name" value="C-type_lectin-like/link_sf"/>
</dbReference>
<dbReference type="SUPFAM" id="SSF57414">
    <property type="entry name" value="Hairpin loop containing domain-like"/>
    <property type="match status" value="1"/>
</dbReference>